<protein>
    <recommendedName>
        <fullName evidence="1">DUF7587 domain-containing protein</fullName>
    </recommendedName>
</protein>
<accession>A0ABR1TW34</accession>
<evidence type="ECO:0000259" key="1">
    <source>
        <dbReference type="Pfam" id="PF24494"/>
    </source>
</evidence>
<reference evidence="2 3" key="1">
    <citation type="submission" date="2023-01" db="EMBL/GenBank/DDBJ databases">
        <title>Analysis of 21 Apiospora genomes using comparative genomics revels a genus with tremendous synthesis potential of carbohydrate active enzymes and secondary metabolites.</title>
        <authorList>
            <person name="Sorensen T."/>
        </authorList>
    </citation>
    <scope>NUCLEOTIDE SEQUENCE [LARGE SCALE GENOMIC DNA]</scope>
    <source>
        <strain evidence="2 3">CBS 33761</strain>
    </source>
</reference>
<organism evidence="2 3">
    <name type="scientific">Apiospora rasikravindrae</name>
    <dbReference type="NCBI Taxonomy" id="990691"/>
    <lineage>
        <taxon>Eukaryota</taxon>
        <taxon>Fungi</taxon>
        <taxon>Dikarya</taxon>
        <taxon>Ascomycota</taxon>
        <taxon>Pezizomycotina</taxon>
        <taxon>Sordariomycetes</taxon>
        <taxon>Xylariomycetidae</taxon>
        <taxon>Amphisphaeriales</taxon>
        <taxon>Apiosporaceae</taxon>
        <taxon>Apiospora</taxon>
    </lineage>
</organism>
<evidence type="ECO:0000313" key="2">
    <source>
        <dbReference type="EMBL" id="KAK8050864.1"/>
    </source>
</evidence>
<dbReference type="InterPro" id="IPR056009">
    <property type="entry name" value="DUF7587"/>
</dbReference>
<dbReference type="Pfam" id="PF24494">
    <property type="entry name" value="DUF7587"/>
    <property type="match status" value="1"/>
</dbReference>
<name>A0ABR1TW34_9PEZI</name>
<sequence>MIKPFISPPPLLEVQVMEAGAIYTRVYSSTSERRLFSGRGQLLGLPQQPLDDPSLFENFRNHCDRFSEVPTSLVSVNNHILDAIARAYGLWQDGEDPKNLWVVFIKTPVDMKAATTPCTYHAESLAIRSQNDKPKLFHYEFVVEWAILERFVAHKVSLETLMDRGLDWERYLPLQPPGPWTVDLYPSSSGKYVSCEPRVSLDHLRHFESQDHRNSNSWEIGHSISCIARHFGARAPMGWIAKQLFRDLFRPKKLGWNI</sequence>
<gene>
    <name evidence="2" type="ORF">PG993_002249</name>
</gene>
<proteinExistence type="predicted"/>
<comment type="caution">
    <text evidence="2">The sequence shown here is derived from an EMBL/GenBank/DDBJ whole genome shotgun (WGS) entry which is preliminary data.</text>
</comment>
<dbReference type="EMBL" id="JAQQWK010000002">
    <property type="protein sequence ID" value="KAK8050864.1"/>
    <property type="molecule type" value="Genomic_DNA"/>
</dbReference>
<evidence type="ECO:0000313" key="3">
    <source>
        <dbReference type="Proteomes" id="UP001444661"/>
    </source>
</evidence>
<keyword evidence="3" id="KW-1185">Reference proteome</keyword>
<dbReference type="Proteomes" id="UP001444661">
    <property type="component" value="Unassembled WGS sequence"/>
</dbReference>
<feature type="domain" description="DUF7587" evidence="1">
    <location>
        <begin position="47"/>
        <end position="159"/>
    </location>
</feature>